<comment type="caution">
    <text evidence="9">The sequence shown here is derived from an EMBL/GenBank/DDBJ whole genome shotgun (WGS) entry which is preliminary data.</text>
</comment>
<comment type="subunit">
    <text evidence="6">HflC and HflK may interact to form a multimeric complex.</text>
</comment>
<feature type="region of interest" description="Disordered" evidence="7">
    <location>
        <begin position="344"/>
        <end position="378"/>
    </location>
</feature>
<evidence type="ECO:0000259" key="8">
    <source>
        <dbReference type="SMART" id="SM00244"/>
    </source>
</evidence>
<dbReference type="EMBL" id="JAZHOG010000004">
    <property type="protein sequence ID" value="MEJ8567634.1"/>
    <property type="molecule type" value="Genomic_DNA"/>
</dbReference>
<dbReference type="CDD" id="cd03404">
    <property type="entry name" value="SPFH_HflK"/>
    <property type="match status" value="1"/>
</dbReference>
<dbReference type="PANTHER" id="PTHR43327">
    <property type="entry name" value="STOMATIN-LIKE PROTEIN 2, MITOCHONDRIAL"/>
    <property type="match status" value="1"/>
</dbReference>
<evidence type="ECO:0000256" key="3">
    <source>
        <dbReference type="ARBA" id="ARBA00022692"/>
    </source>
</evidence>
<dbReference type="InterPro" id="IPR036013">
    <property type="entry name" value="Band_7/SPFH_dom_sf"/>
</dbReference>
<comment type="function">
    <text evidence="6">HflC and HflK could encode or regulate a protease.</text>
</comment>
<feature type="compositionally biased region" description="Basic and acidic residues" evidence="7">
    <location>
        <begin position="1"/>
        <end position="11"/>
    </location>
</feature>
<dbReference type="InterPro" id="IPR050710">
    <property type="entry name" value="Band7/mec-2_domain"/>
</dbReference>
<feature type="domain" description="Band 7" evidence="8">
    <location>
        <begin position="73"/>
        <end position="235"/>
    </location>
</feature>
<keyword evidence="10" id="KW-1185">Reference proteome</keyword>
<sequence>MPWKEPGKGNKDPWSSGDEPPDLEEVFRNVNRRLKSLFGGGGGGRGGRDSSGAGSGGLISVLVIAALLWVGWDSVHIVDEAERGVVLRFGKYSRTLDPGLNLTLPRPFETTIPVNVSNVRSVEDRGQMLTEDENIVELNYTVQYRVLDPQKFLFNVRDPEPTLQGAAESALRESLGTNGLDTILAGAGREKISQNTEVLLQDMLDLYSAGIQITEFTLKDVNVPMQVREAFSDVNRAREDRQRFIEEARVHVNSVVPEARGQAARILQEAEGYKQATIALAEGEAERFSLLLKEYQKAPAITRKRLYLQTMENVFGRSNKILLDADSSGNVLYLPLDQLGGGGGTGAGSLMPPLVGPDNRNESADSGSNRNPRREGRQ</sequence>
<evidence type="ECO:0000313" key="10">
    <source>
        <dbReference type="Proteomes" id="UP001359886"/>
    </source>
</evidence>
<keyword evidence="9" id="KW-0378">Hydrolase</keyword>
<dbReference type="Pfam" id="PF01145">
    <property type="entry name" value="Band_7"/>
    <property type="match status" value="1"/>
</dbReference>
<dbReference type="InterPro" id="IPR001972">
    <property type="entry name" value="Stomatin_HflK_fam"/>
</dbReference>
<organism evidence="9 10">
    <name type="scientific">Elongatibacter sediminis</name>
    <dbReference type="NCBI Taxonomy" id="3119006"/>
    <lineage>
        <taxon>Bacteria</taxon>
        <taxon>Pseudomonadati</taxon>
        <taxon>Pseudomonadota</taxon>
        <taxon>Gammaproteobacteria</taxon>
        <taxon>Chromatiales</taxon>
        <taxon>Wenzhouxiangellaceae</taxon>
        <taxon>Elongatibacter</taxon>
    </lineage>
</organism>
<proteinExistence type="inferred from homology"/>
<keyword evidence="3" id="KW-0812">Transmembrane</keyword>
<dbReference type="PANTHER" id="PTHR43327:SF2">
    <property type="entry name" value="MODULATOR OF FTSH PROTEASE HFLK"/>
    <property type="match status" value="1"/>
</dbReference>
<dbReference type="InterPro" id="IPR001107">
    <property type="entry name" value="Band_7"/>
</dbReference>
<dbReference type="SUPFAM" id="SSF117892">
    <property type="entry name" value="Band 7/SPFH domain"/>
    <property type="match status" value="1"/>
</dbReference>
<gene>
    <name evidence="9" type="primary">hflK</name>
    <name evidence="9" type="ORF">V3330_08360</name>
</gene>
<keyword evidence="4" id="KW-1133">Transmembrane helix</keyword>
<evidence type="ECO:0000256" key="2">
    <source>
        <dbReference type="ARBA" id="ARBA00006971"/>
    </source>
</evidence>
<protein>
    <recommendedName>
        <fullName evidence="6">Protein HflK</fullName>
    </recommendedName>
</protein>
<dbReference type="GO" id="GO:0008233">
    <property type="term" value="F:peptidase activity"/>
    <property type="evidence" value="ECO:0007669"/>
    <property type="project" value="UniProtKB-KW"/>
</dbReference>
<dbReference type="Gene3D" id="3.30.479.30">
    <property type="entry name" value="Band 7 domain"/>
    <property type="match status" value="1"/>
</dbReference>
<evidence type="ECO:0000256" key="1">
    <source>
        <dbReference type="ARBA" id="ARBA00004167"/>
    </source>
</evidence>
<evidence type="ECO:0000313" key="9">
    <source>
        <dbReference type="EMBL" id="MEJ8567634.1"/>
    </source>
</evidence>
<evidence type="ECO:0000256" key="6">
    <source>
        <dbReference type="RuleBase" id="RU364113"/>
    </source>
</evidence>
<feature type="region of interest" description="Disordered" evidence="7">
    <location>
        <begin position="1"/>
        <end position="22"/>
    </location>
</feature>
<keyword evidence="9" id="KW-0645">Protease</keyword>
<evidence type="ECO:0000256" key="7">
    <source>
        <dbReference type="SAM" id="MobiDB-lite"/>
    </source>
</evidence>
<accession>A0AAW9RFA2</accession>
<dbReference type="RefSeq" id="WP_354694948.1">
    <property type="nucleotide sequence ID" value="NZ_JAZHOG010000004.1"/>
</dbReference>
<dbReference type="Pfam" id="PF12221">
    <property type="entry name" value="HflK_N"/>
    <property type="match status" value="1"/>
</dbReference>
<dbReference type="GO" id="GO:0006508">
    <property type="term" value="P:proteolysis"/>
    <property type="evidence" value="ECO:0007669"/>
    <property type="project" value="UniProtKB-KW"/>
</dbReference>
<reference evidence="9 10" key="1">
    <citation type="submission" date="2024-02" db="EMBL/GenBank/DDBJ databases">
        <title>A novel Wenzhouxiangellaceae bacterium, isolated from coastal sediments.</title>
        <authorList>
            <person name="Du Z.-J."/>
            <person name="Ye Y.-Q."/>
            <person name="Zhang X.-Y."/>
        </authorList>
    </citation>
    <scope>NUCLEOTIDE SEQUENCE [LARGE SCALE GENOMIC DNA]</scope>
    <source>
        <strain evidence="9 10">CH-27</strain>
    </source>
</reference>
<dbReference type="SMART" id="SM00244">
    <property type="entry name" value="PHB"/>
    <property type="match status" value="1"/>
</dbReference>
<dbReference type="InterPro" id="IPR020980">
    <property type="entry name" value="Membrane_HflK_N"/>
</dbReference>
<dbReference type="PRINTS" id="PR00721">
    <property type="entry name" value="STOMATIN"/>
</dbReference>
<dbReference type="InterPro" id="IPR010201">
    <property type="entry name" value="HflK"/>
</dbReference>
<comment type="similarity">
    <text evidence="2 6">Belongs to the band 7/mec-2 family. HflK subfamily.</text>
</comment>
<dbReference type="NCBIfam" id="TIGR01933">
    <property type="entry name" value="hflK"/>
    <property type="match status" value="1"/>
</dbReference>
<evidence type="ECO:0000256" key="4">
    <source>
        <dbReference type="ARBA" id="ARBA00022989"/>
    </source>
</evidence>
<comment type="subcellular location">
    <subcellularLocation>
        <location evidence="1">Membrane</location>
        <topology evidence="1">Single-pass membrane protein</topology>
    </subcellularLocation>
</comment>
<dbReference type="GO" id="GO:0016020">
    <property type="term" value="C:membrane"/>
    <property type="evidence" value="ECO:0007669"/>
    <property type="project" value="UniProtKB-SubCell"/>
</dbReference>
<name>A0AAW9RFA2_9GAMM</name>
<dbReference type="AlphaFoldDB" id="A0AAW9RFA2"/>
<evidence type="ECO:0000256" key="5">
    <source>
        <dbReference type="ARBA" id="ARBA00023136"/>
    </source>
</evidence>
<dbReference type="Proteomes" id="UP001359886">
    <property type="component" value="Unassembled WGS sequence"/>
</dbReference>
<keyword evidence="5" id="KW-0472">Membrane</keyword>